<evidence type="ECO:0000259" key="1">
    <source>
        <dbReference type="Pfam" id="PF23343"/>
    </source>
</evidence>
<dbReference type="EMBL" id="BARW01004150">
    <property type="protein sequence ID" value="GAI60356.1"/>
    <property type="molecule type" value="Genomic_DNA"/>
</dbReference>
<dbReference type="InterPro" id="IPR056906">
    <property type="entry name" value="ORF2/G2P_dom"/>
</dbReference>
<proteinExistence type="predicted"/>
<dbReference type="AlphaFoldDB" id="X1QZT5"/>
<protein>
    <recommendedName>
        <fullName evidence="1">Replication-associated protein ORF2/G2P domain-containing protein</fullName>
    </recommendedName>
</protein>
<gene>
    <name evidence="2" type="ORF">S12H4_09956</name>
</gene>
<evidence type="ECO:0000313" key="2">
    <source>
        <dbReference type="EMBL" id="GAI60356.1"/>
    </source>
</evidence>
<accession>X1QZT5</accession>
<name>X1QZT5_9ZZZZ</name>
<dbReference type="Pfam" id="PF23343">
    <property type="entry name" value="REP_ORF2-G2P"/>
    <property type="match status" value="1"/>
</dbReference>
<comment type="caution">
    <text evidence="2">The sequence shown here is derived from an EMBL/GenBank/DDBJ whole genome shotgun (WGS) entry which is preliminary data.</text>
</comment>
<organism evidence="2">
    <name type="scientific">marine sediment metagenome</name>
    <dbReference type="NCBI Taxonomy" id="412755"/>
    <lineage>
        <taxon>unclassified sequences</taxon>
        <taxon>metagenomes</taxon>
        <taxon>ecological metagenomes</taxon>
    </lineage>
</organism>
<feature type="non-terminal residue" evidence="2">
    <location>
        <position position="118"/>
    </location>
</feature>
<sequence>MNCILKSTNVKFLRQEWCRLLDRYKWTYFITLTFKDIPQTFTAINRAKHFLRYIEETVKRKIGYYVCMEFTRAGTPHFHLLLGSLEWTRYSEWSKWWFTNYGYATFKVYDPKKGATHY</sequence>
<reference evidence="2" key="1">
    <citation type="journal article" date="2014" name="Front. Microbiol.">
        <title>High frequency of phylogenetically diverse reductive dehalogenase-homologous genes in deep subseafloor sedimentary metagenomes.</title>
        <authorList>
            <person name="Kawai M."/>
            <person name="Futagami T."/>
            <person name="Toyoda A."/>
            <person name="Takaki Y."/>
            <person name="Nishi S."/>
            <person name="Hori S."/>
            <person name="Arai W."/>
            <person name="Tsubouchi T."/>
            <person name="Morono Y."/>
            <person name="Uchiyama I."/>
            <person name="Ito T."/>
            <person name="Fujiyama A."/>
            <person name="Inagaki F."/>
            <person name="Takami H."/>
        </authorList>
    </citation>
    <scope>NUCLEOTIDE SEQUENCE</scope>
    <source>
        <strain evidence="2">Expedition CK06-06</strain>
    </source>
</reference>
<feature type="domain" description="Replication-associated protein ORF2/G2P" evidence="1">
    <location>
        <begin position="28"/>
        <end position="107"/>
    </location>
</feature>